<dbReference type="PROSITE" id="PS51257">
    <property type="entry name" value="PROKAR_LIPOPROTEIN"/>
    <property type="match status" value="1"/>
</dbReference>
<feature type="non-terminal residue" evidence="1">
    <location>
        <position position="56"/>
    </location>
</feature>
<proteinExistence type="predicted"/>
<dbReference type="EMBL" id="BQNB010014382">
    <property type="protein sequence ID" value="GJT27502.1"/>
    <property type="molecule type" value="Genomic_DNA"/>
</dbReference>
<organism evidence="1 2">
    <name type="scientific">Tanacetum coccineum</name>
    <dbReference type="NCBI Taxonomy" id="301880"/>
    <lineage>
        <taxon>Eukaryota</taxon>
        <taxon>Viridiplantae</taxon>
        <taxon>Streptophyta</taxon>
        <taxon>Embryophyta</taxon>
        <taxon>Tracheophyta</taxon>
        <taxon>Spermatophyta</taxon>
        <taxon>Magnoliopsida</taxon>
        <taxon>eudicotyledons</taxon>
        <taxon>Gunneridae</taxon>
        <taxon>Pentapetalae</taxon>
        <taxon>asterids</taxon>
        <taxon>campanulids</taxon>
        <taxon>Asterales</taxon>
        <taxon>Asteraceae</taxon>
        <taxon>Asteroideae</taxon>
        <taxon>Anthemideae</taxon>
        <taxon>Anthemidinae</taxon>
        <taxon>Tanacetum</taxon>
    </lineage>
</organism>
<name>A0ABQ5CLN6_9ASTR</name>
<reference evidence="1" key="1">
    <citation type="journal article" date="2022" name="Int. J. Mol. Sci.">
        <title>Draft Genome of Tanacetum Coccineum: Genomic Comparison of Closely Related Tanacetum-Family Plants.</title>
        <authorList>
            <person name="Yamashiro T."/>
            <person name="Shiraishi A."/>
            <person name="Nakayama K."/>
            <person name="Satake H."/>
        </authorList>
    </citation>
    <scope>NUCLEOTIDE SEQUENCE</scope>
</reference>
<comment type="caution">
    <text evidence="1">The sequence shown here is derived from an EMBL/GenBank/DDBJ whole genome shotgun (WGS) entry which is preliminary data.</text>
</comment>
<sequence length="56" mass="5761">MRGGVATVGTWAGGGGCDGSGKGDGGGHRLEMVARWGLRWCVVVKRMVDRSGGVAW</sequence>
<evidence type="ECO:0000313" key="1">
    <source>
        <dbReference type="EMBL" id="GJT27502.1"/>
    </source>
</evidence>
<evidence type="ECO:0000313" key="2">
    <source>
        <dbReference type="Proteomes" id="UP001151760"/>
    </source>
</evidence>
<protein>
    <submittedName>
        <fullName evidence="1">Uncharacterized protein</fullName>
    </submittedName>
</protein>
<keyword evidence="2" id="KW-1185">Reference proteome</keyword>
<dbReference type="Proteomes" id="UP001151760">
    <property type="component" value="Unassembled WGS sequence"/>
</dbReference>
<reference evidence="1" key="2">
    <citation type="submission" date="2022-01" db="EMBL/GenBank/DDBJ databases">
        <authorList>
            <person name="Yamashiro T."/>
            <person name="Shiraishi A."/>
            <person name="Satake H."/>
            <person name="Nakayama K."/>
        </authorList>
    </citation>
    <scope>NUCLEOTIDE SEQUENCE</scope>
</reference>
<accession>A0ABQ5CLN6</accession>
<gene>
    <name evidence="1" type="ORF">Tco_0907777</name>
</gene>